<evidence type="ECO:0000256" key="1">
    <source>
        <dbReference type="SAM" id="Phobius"/>
    </source>
</evidence>
<keyword evidence="3" id="KW-1185">Reference proteome</keyword>
<dbReference type="Proteomes" id="UP000024635">
    <property type="component" value="Unassembled WGS sequence"/>
</dbReference>
<evidence type="ECO:0000313" key="2">
    <source>
        <dbReference type="EMBL" id="EYC20104.1"/>
    </source>
</evidence>
<keyword evidence="1" id="KW-1133">Transmembrane helix</keyword>
<accession>A0A016UXI5</accession>
<keyword evidence="1" id="KW-0472">Membrane</keyword>
<gene>
    <name evidence="2" type="primary">Acey_s0023.g873</name>
    <name evidence="2" type="ORF">Y032_0023g873</name>
</gene>
<feature type="transmembrane region" description="Helical" evidence="1">
    <location>
        <begin position="25"/>
        <end position="44"/>
    </location>
</feature>
<reference evidence="3" key="1">
    <citation type="journal article" date="2015" name="Nat. Genet.">
        <title>The genome and transcriptome of the zoonotic hookworm Ancylostoma ceylanicum identify infection-specific gene families.</title>
        <authorList>
            <person name="Schwarz E.M."/>
            <person name="Hu Y."/>
            <person name="Antoshechkin I."/>
            <person name="Miller M.M."/>
            <person name="Sternberg P.W."/>
            <person name="Aroian R.V."/>
        </authorList>
    </citation>
    <scope>NUCLEOTIDE SEQUENCE</scope>
    <source>
        <strain evidence="3">HY135</strain>
    </source>
</reference>
<comment type="caution">
    <text evidence="2">The sequence shown here is derived from an EMBL/GenBank/DDBJ whole genome shotgun (WGS) entry which is preliminary data.</text>
</comment>
<dbReference type="EMBL" id="JARK01001359">
    <property type="protein sequence ID" value="EYC20104.1"/>
    <property type="molecule type" value="Genomic_DNA"/>
</dbReference>
<organism evidence="2 3">
    <name type="scientific">Ancylostoma ceylanicum</name>
    <dbReference type="NCBI Taxonomy" id="53326"/>
    <lineage>
        <taxon>Eukaryota</taxon>
        <taxon>Metazoa</taxon>
        <taxon>Ecdysozoa</taxon>
        <taxon>Nematoda</taxon>
        <taxon>Chromadorea</taxon>
        <taxon>Rhabditida</taxon>
        <taxon>Rhabditina</taxon>
        <taxon>Rhabditomorpha</taxon>
        <taxon>Strongyloidea</taxon>
        <taxon>Ancylostomatidae</taxon>
        <taxon>Ancylostomatinae</taxon>
        <taxon>Ancylostoma</taxon>
    </lineage>
</organism>
<keyword evidence="1" id="KW-0812">Transmembrane</keyword>
<sequence length="82" mass="9674">MVNEHRAVPTDGEGWLQMSNWELEMIRKLMFICYVPYIVMVTFLRIKSGEIQAGWSSFNRYQSYLITEESLRGSRGVYTYPV</sequence>
<proteinExistence type="predicted"/>
<protein>
    <submittedName>
        <fullName evidence="2">Uncharacterized protein</fullName>
    </submittedName>
</protein>
<evidence type="ECO:0000313" key="3">
    <source>
        <dbReference type="Proteomes" id="UP000024635"/>
    </source>
</evidence>
<name>A0A016UXI5_9BILA</name>
<dbReference type="AlphaFoldDB" id="A0A016UXI5"/>